<protein>
    <submittedName>
        <fullName evidence="2">Os06g0518300 protein</fullName>
    </submittedName>
</protein>
<dbReference type="AlphaFoldDB" id="A0A0P0WXB5"/>
<name>A0A0P0WXB5_ORYSJ</name>
<dbReference type="Proteomes" id="UP000059680">
    <property type="component" value="Chromosome 6"/>
</dbReference>
<reference evidence="2 3" key="2">
    <citation type="journal article" date="2013" name="Plant Cell Physiol.">
        <title>Rice Annotation Project Database (RAP-DB): an integrative and interactive database for rice genomics.</title>
        <authorList>
            <person name="Sakai H."/>
            <person name="Lee S.S."/>
            <person name="Tanaka T."/>
            <person name="Numa H."/>
            <person name="Kim J."/>
            <person name="Kawahara Y."/>
            <person name="Wakimoto H."/>
            <person name="Yang C.C."/>
            <person name="Iwamoto M."/>
            <person name="Abe T."/>
            <person name="Yamada Y."/>
            <person name="Muto A."/>
            <person name="Inokuchi H."/>
            <person name="Ikemura T."/>
            <person name="Matsumoto T."/>
            <person name="Sasaki T."/>
            <person name="Itoh T."/>
        </authorList>
    </citation>
    <scope>NUCLEOTIDE SEQUENCE [LARGE SCALE GENOMIC DNA]</scope>
    <source>
        <strain evidence="3">cv. Nipponbare</strain>
    </source>
</reference>
<feature type="compositionally biased region" description="Pro residues" evidence="1">
    <location>
        <begin position="46"/>
        <end position="57"/>
    </location>
</feature>
<evidence type="ECO:0000256" key="1">
    <source>
        <dbReference type="SAM" id="MobiDB-lite"/>
    </source>
</evidence>
<organism evidence="2 3">
    <name type="scientific">Oryza sativa subsp. japonica</name>
    <name type="common">Rice</name>
    <dbReference type="NCBI Taxonomy" id="39947"/>
    <lineage>
        <taxon>Eukaryota</taxon>
        <taxon>Viridiplantae</taxon>
        <taxon>Streptophyta</taxon>
        <taxon>Embryophyta</taxon>
        <taxon>Tracheophyta</taxon>
        <taxon>Spermatophyta</taxon>
        <taxon>Magnoliopsida</taxon>
        <taxon>Liliopsida</taxon>
        <taxon>Poales</taxon>
        <taxon>Poaceae</taxon>
        <taxon>BOP clade</taxon>
        <taxon>Oryzoideae</taxon>
        <taxon>Oryzeae</taxon>
        <taxon>Oryzinae</taxon>
        <taxon>Oryza</taxon>
        <taxon>Oryza sativa</taxon>
    </lineage>
</organism>
<dbReference type="PaxDb" id="39947-A0A0P0WXB5"/>
<proteinExistence type="predicted"/>
<feature type="region of interest" description="Disordered" evidence="1">
    <location>
        <begin position="46"/>
        <end position="126"/>
    </location>
</feature>
<dbReference type="Gramene" id="Os06t0518300-01">
    <property type="protein sequence ID" value="Os06t0518300-01"/>
    <property type="gene ID" value="Os06g0518300"/>
</dbReference>
<evidence type="ECO:0000313" key="3">
    <source>
        <dbReference type="Proteomes" id="UP000059680"/>
    </source>
</evidence>
<accession>A0A0P0WXB5</accession>
<sequence>LDRLEKSSIGAISSPRLINQNRHPAIRVPYFCSAAGAHACWELVPAPPPACRRPPPTTAARRAAQEATTDHSRPPPQAEQRRIPSSTIAAGIAAQESAADDRRKQSSPDAFLHSVAMPSPEKLHIV</sequence>
<reference evidence="2 3" key="3">
    <citation type="journal article" date="2013" name="Rice">
        <title>Improvement of the Oryza sativa Nipponbare reference genome using next generation sequence and optical map data.</title>
        <authorList>
            <person name="Kawahara Y."/>
            <person name="de la Bastide M."/>
            <person name="Hamilton J.P."/>
            <person name="Kanamori H."/>
            <person name="McCombie W.R."/>
            <person name="Ouyang S."/>
            <person name="Schwartz D.C."/>
            <person name="Tanaka T."/>
            <person name="Wu J."/>
            <person name="Zhou S."/>
            <person name="Childs K.L."/>
            <person name="Davidson R.M."/>
            <person name="Lin H."/>
            <person name="Quesada-Ocampo L."/>
            <person name="Vaillancourt B."/>
            <person name="Sakai H."/>
            <person name="Lee S.S."/>
            <person name="Kim J."/>
            <person name="Numa H."/>
            <person name="Itoh T."/>
            <person name="Buell C.R."/>
            <person name="Matsumoto T."/>
        </authorList>
    </citation>
    <scope>NUCLEOTIDE SEQUENCE [LARGE SCALE GENOMIC DNA]</scope>
    <source>
        <strain evidence="3">cv. Nipponbare</strain>
    </source>
</reference>
<dbReference type="InParanoid" id="A0A0P0WXB5"/>
<gene>
    <name evidence="2" type="ordered locus">Os06g0518300</name>
    <name evidence="2" type="ORF">OSNPB_060518300</name>
</gene>
<dbReference type="EMBL" id="AP014962">
    <property type="protein sequence ID" value="BAS97998.1"/>
    <property type="molecule type" value="Genomic_DNA"/>
</dbReference>
<reference evidence="3" key="1">
    <citation type="journal article" date="2005" name="Nature">
        <title>The map-based sequence of the rice genome.</title>
        <authorList>
            <consortium name="International rice genome sequencing project (IRGSP)"/>
            <person name="Matsumoto T."/>
            <person name="Wu J."/>
            <person name="Kanamori H."/>
            <person name="Katayose Y."/>
            <person name="Fujisawa M."/>
            <person name="Namiki N."/>
            <person name="Mizuno H."/>
            <person name="Yamamoto K."/>
            <person name="Antonio B.A."/>
            <person name="Baba T."/>
            <person name="Sakata K."/>
            <person name="Nagamura Y."/>
            <person name="Aoki H."/>
            <person name="Arikawa K."/>
            <person name="Arita K."/>
            <person name="Bito T."/>
            <person name="Chiden Y."/>
            <person name="Fujitsuka N."/>
            <person name="Fukunaka R."/>
            <person name="Hamada M."/>
            <person name="Harada C."/>
            <person name="Hayashi A."/>
            <person name="Hijishita S."/>
            <person name="Honda M."/>
            <person name="Hosokawa S."/>
            <person name="Ichikawa Y."/>
            <person name="Idonuma A."/>
            <person name="Iijima M."/>
            <person name="Ikeda M."/>
            <person name="Ikeno M."/>
            <person name="Ito K."/>
            <person name="Ito S."/>
            <person name="Ito T."/>
            <person name="Ito Y."/>
            <person name="Ito Y."/>
            <person name="Iwabuchi A."/>
            <person name="Kamiya K."/>
            <person name="Karasawa W."/>
            <person name="Kurita K."/>
            <person name="Katagiri S."/>
            <person name="Kikuta A."/>
            <person name="Kobayashi H."/>
            <person name="Kobayashi N."/>
            <person name="Machita K."/>
            <person name="Maehara T."/>
            <person name="Masukawa M."/>
            <person name="Mizubayashi T."/>
            <person name="Mukai Y."/>
            <person name="Nagasaki H."/>
            <person name="Nagata Y."/>
            <person name="Naito S."/>
            <person name="Nakashima M."/>
            <person name="Nakama Y."/>
            <person name="Nakamichi Y."/>
            <person name="Nakamura M."/>
            <person name="Meguro A."/>
            <person name="Negishi M."/>
            <person name="Ohta I."/>
            <person name="Ohta T."/>
            <person name="Okamoto M."/>
            <person name="Ono N."/>
            <person name="Saji S."/>
            <person name="Sakaguchi M."/>
            <person name="Sakai K."/>
            <person name="Shibata M."/>
            <person name="Shimokawa T."/>
            <person name="Song J."/>
            <person name="Takazaki Y."/>
            <person name="Terasawa K."/>
            <person name="Tsugane M."/>
            <person name="Tsuji K."/>
            <person name="Ueda S."/>
            <person name="Waki K."/>
            <person name="Yamagata H."/>
            <person name="Yamamoto M."/>
            <person name="Yamamoto S."/>
            <person name="Yamane H."/>
            <person name="Yoshiki S."/>
            <person name="Yoshihara R."/>
            <person name="Yukawa K."/>
            <person name="Zhong H."/>
            <person name="Yano M."/>
            <person name="Yuan Q."/>
            <person name="Ouyang S."/>
            <person name="Liu J."/>
            <person name="Jones K.M."/>
            <person name="Gansberger K."/>
            <person name="Moffat K."/>
            <person name="Hill J."/>
            <person name="Bera J."/>
            <person name="Fadrosh D."/>
            <person name="Jin S."/>
            <person name="Johri S."/>
            <person name="Kim M."/>
            <person name="Overton L."/>
            <person name="Reardon M."/>
            <person name="Tsitrin T."/>
            <person name="Vuong H."/>
            <person name="Weaver B."/>
            <person name="Ciecko A."/>
            <person name="Tallon L."/>
            <person name="Jackson J."/>
            <person name="Pai G."/>
            <person name="Aken S.V."/>
            <person name="Utterback T."/>
            <person name="Reidmuller S."/>
            <person name="Feldblyum T."/>
            <person name="Hsiao J."/>
            <person name="Zismann V."/>
            <person name="Iobst S."/>
            <person name="de Vazeille A.R."/>
            <person name="Buell C.R."/>
            <person name="Ying K."/>
            <person name="Li Y."/>
            <person name="Lu T."/>
            <person name="Huang Y."/>
            <person name="Zhao Q."/>
            <person name="Feng Q."/>
            <person name="Zhang L."/>
            <person name="Zhu J."/>
            <person name="Weng Q."/>
            <person name="Mu J."/>
            <person name="Lu Y."/>
            <person name="Fan D."/>
            <person name="Liu Y."/>
            <person name="Guan J."/>
            <person name="Zhang Y."/>
            <person name="Yu S."/>
            <person name="Liu X."/>
            <person name="Zhang Y."/>
            <person name="Hong G."/>
            <person name="Han B."/>
            <person name="Choisne N."/>
            <person name="Demange N."/>
            <person name="Orjeda G."/>
            <person name="Samain S."/>
            <person name="Cattolico L."/>
            <person name="Pelletier E."/>
            <person name="Couloux A."/>
            <person name="Segurens B."/>
            <person name="Wincker P."/>
            <person name="D'Hont A."/>
            <person name="Scarpelli C."/>
            <person name="Weissenbach J."/>
            <person name="Salanoubat M."/>
            <person name="Quetier F."/>
            <person name="Yu Y."/>
            <person name="Kim H.R."/>
            <person name="Rambo T."/>
            <person name="Currie J."/>
            <person name="Collura K."/>
            <person name="Luo M."/>
            <person name="Yang T."/>
            <person name="Ammiraju J.S.S."/>
            <person name="Engler F."/>
            <person name="Soderlund C."/>
            <person name="Wing R.A."/>
            <person name="Palmer L.E."/>
            <person name="de la Bastide M."/>
            <person name="Spiegel L."/>
            <person name="Nascimento L."/>
            <person name="Zutavern T."/>
            <person name="O'Shaughnessy A."/>
            <person name="Dike S."/>
            <person name="Dedhia N."/>
            <person name="Preston R."/>
            <person name="Balija V."/>
            <person name="McCombie W.R."/>
            <person name="Chow T."/>
            <person name="Chen H."/>
            <person name="Chung M."/>
            <person name="Chen C."/>
            <person name="Shaw J."/>
            <person name="Wu H."/>
            <person name="Hsiao K."/>
            <person name="Chao Y."/>
            <person name="Chu M."/>
            <person name="Cheng C."/>
            <person name="Hour A."/>
            <person name="Lee P."/>
            <person name="Lin S."/>
            <person name="Lin Y."/>
            <person name="Liou J."/>
            <person name="Liu S."/>
            <person name="Hsing Y."/>
            <person name="Raghuvanshi S."/>
            <person name="Mohanty A."/>
            <person name="Bharti A.K."/>
            <person name="Gaur A."/>
            <person name="Gupta V."/>
            <person name="Kumar D."/>
            <person name="Ravi V."/>
            <person name="Vij S."/>
            <person name="Kapur A."/>
            <person name="Khurana P."/>
            <person name="Khurana P."/>
            <person name="Khurana J.P."/>
            <person name="Tyagi A.K."/>
            <person name="Gaikwad K."/>
            <person name="Singh A."/>
            <person name="Dalal V."/>
            <person name="Srivastava S."/>
            <person name="Dixit A."/>
            <person name="Pal A.K."/>
            <person name="Ghazi I.A."/>
            <person name="Yadav M."/>
            <person name="Pandit A."/>
            <person name="Bhargava A."/>
            <person name="Sureshbabu K."/>
            <person name="Batra K."/>
            <person name="Sharma T.R."/>
            <person name="Mohapatra T."/>
            <person name="Singh N.K."/>
            <person name="Messing J."/>
            <person name="Nelson A.B."/>
            <person name="Fuks G."/>
            <person name="Kavchok S."/>
            <person name="Keizer G."/>
            <person name="Linton E."/>
            <person name="Llaca V."/>
            <person name="Song R."/>
            <person name="Tanyolac B."/>
            <person name="Young S."/>
            <person name="Ho-Il K."/>
            <person name="Hahn J.H."/>
            <person name="Sangsakoo G."/>
            <person name="Vanavichit A."/>
            <person name="de Mattos Luiz.A.T."/>
            <person name="Zimmer P.D."/>
            <person name="Malone G."/>
            <person name="Dellagostin O."/>
            <person name="de Oliveira A.C."/>
            <person name="Bevan M."/>
            <person name="Bancroft I."/>
            <person name="Minx P."/>
            <person name="Cordum H."/>
            <person name="Wilson R."/>
            <person name="Cheng Z."/>
            <person name="Jin W."/>
            <person name="Jiang J."/>
            <person name="Leong S.A."/>
            <person name="Iwama H."/>
            <person name="Gojobori T."/>
            <person name="Itoh T."/>
            <person name="Niimura Y."/>
            <person name="Fujii Y."/>
            <person name="Habara T."/>
            <person name="Sakai H."/>
            <person name="Sato Y."/>
            <person name="Wilson G."/>
            <person name="Kumar K."/>
            <person name="McCouch S."/>
            <person name="Juretic N."/>
            <person name="Hoen D."/>
            <person name="Wright S."/>
            <person name="Bruskiewich R."/>
            <person name="Bureau T."/>
            <person name="Miyao A."/>
            <person name="Hirochika H."/>
            <person name="Nishikawa T."/>
            <person name="Kadowaki K."/>
            <person name="Sugiura M."/>
            <person name="Burr B."/>
            <person name="Sasaki T."/>
        </authorList>
    </citation>
    <scope>NUCLEOTIDE SEQUENCE [LARGE SCALE GENOMIC DNA]</scope>
    <source>
        <strain evidence="3">cv. Nipponbare</strain>
    </source>
</reference>
<keyword evidence="3" id="KW-1185">Reference proteome</keyword>
<feature type="non-terminal residue" evidence="2">
    <location>
        <position position="1"/>
    </location>
</feature>
<feature type="compositionally biased region" description="Low complexity" evidence="1">
    <location>
        <begin position="58"/>
        <end position="67"/>
    </location>
</feature>
<evidence type="ECO:0000313" key="2">
    <source>
        <dbReference type="EMBL" id="BAS97998.1"/>
    </source>
</evidence>